<evidence type="ECO:0000256" key="11">
    <source>
        <dbReference type="RuleBase" id="RU000461"/>
    </source>
</evidence>
<dbReference type="PROSITE" id="PS00086">
    <property type="entry name" value="CYTOCHROME_P450"/>
    <property type="match status" value="1"/>
</dbReference>
<dbReference type="PANTHER" id="PTHR24282">
    <property type="entry name" value="CYTOCHROME P450 FAMILY MEMBER"/>
    <property type="match status" value="1"/>
</dbReference>
<sequence length="110" mass="12235">MCQSGVKVWSLLVTLHTEPENWGPDAHKFNPERFTNGITGACKLPHLYMPFGVGPRVCLGQNLAMVELKILISLMLSNFSFSLSPNYKHSAAFGVVIEPEHGVNLLINKW</sequence>
<evidence type="ECO:0000256" key="8">
    <source>
        <dbReference type="ARBA" id="ARBA00023004"/>
    </source>
</evidence>
<keyword evidence="4" id="KW-0812">Transmembrane</keyword>
<organism evidence="12 13">
    <name type="scientific">Vitis vinifera</name>
    <name type="common">Grape</name>
    <dbReference type="NCBI Taxonomy" id="29760"/>
    <lineage>
        <taxon>Eukaryota</taxon>
        <taxon>Viridiplantae</taxon>
        <taxon>Streptophyta</taxon>
        <taxon>Embryophyta</taxon>
        <taxon>Tracheophyta</taxon>
        <taxon>Spermatophyta</taxon>
        <taxon>Magnoliopsida</taxon>
        <taxon>eudicotyledons</taxon>
        <taxon>Gunneridae</taxon>
        <taxon>Pentapetalae</taxon>
        <taxon>rosids</taxon>
        <taxon>Vitales</taxon>
        <taxon>Vitaceae</taxon>
        <taxon>Viteae</taxon>
        <taxon>Vitis</taxon>
    </lineage>
</organism>
<dbReference type="Gene3D" id="1.10.630.10">
    <property type="entry name" value="Cytochrome P450"/>
    <property type="match status" value="1"/>
</dbReference>
<dbReference type="InterPro" id="IPR017972">
    <property type="entry name" value="Cyt_P450_CS"/>
</dbReference>
<dbReference type="Pfam" id="PF00067">
    <property type="entry name" value="p450"/>
    <property type="match status" value="1"/>
</dbReference>
<comment type="subcellular location">
    <subcellularLocation>
        <location evidence="1">Membrane</location>
        <topology evidence="1">Single-pass membrane protein</topology>
    </subcellularLocation>
</comment>
<dbReference type="EMBL" id="CP126665">
    <property type="protein sequence ID" value="WKA11791.1"/>
    <property type="molecule type" value="Genomic_DNA"/>
</dbReference>
<evidence type="ECO:0000256" key="7">
    <source>
        <dbReference type="ARBA" id="ARBA00023002"/>
    </source>
</evidence>
<evidence type="ECO:0000256" key="5">
    <source>
        <dbReference type="ARBA" id="ARBA00022723"/>
    </source>
</evidence>
<dbReference type="PRINTS" id="PR00463">
    <property type="entry name" value="EP450I"/>
</dbReference>
<evidence type="ECO:0000256" key="1">
    <source>
        <dbReference type="ARBA" id="ARBA00004167"/>
    </source>
</evidence>
<keyword evidence="6" id="KW-1133">Transmembrane helix</keyword>
<protein>
    <submittedName>
        <fullName evidence="12">Uncharacterized protein</fullName>
    </submittedName>
</protein>
<gene>
    <name evidence="12" type="ORF">VitviT2T_029255</name>
</gene>
<keyword evidence="9 11" id="KW-0503">Monooxygenase</keyword>
<dbReference type="PANTHER" id="PTHR24282:SF196">
    <property type="entry name" value="CYTOCHROME P450 714C2"/>
    <property type="match status" value="1"/>
</dbReference>
<dbReference type="SUPFAM" id="SSF48264">
    <property type="entry name" value="Cytochrome P450"/>
    <property type="match status" value="1"/>
</dbReference>
<keyword evidence="10" id="KW-0472">Membrane</keyword>
<evidence type="ECO:0000256" key="4">
    <source>
        <dbReference type="ARBA" id="ARBA00022692"/>
    </source>
</evidence>
<comment type="similarity">
    <text evidence="2 11">Belongs to the cytochrome P450 family.</text>
</comment>
<evidence type="ECO:0000256" key="10">
    <source>
        <dbReference type="ARBA" id="ARBA00023136"/>
    </source>
</evidence>
<dbReference type="InterPro" id="IPR002401">
    <property type="entry name" value="Cyt_P450_E_grp-I"/>
</dbReference>
<keyword evidence="13" id="KW-1185">Reference proteome</keyword>
<accession>A0ABY9DZC9</accession>
<evidence type="ECO:0000256" key="2">
    <source>
        <dbReference type="ARBA" id="ARBA00010617"/>
    </source>
</evidence>
<keyword evidence="7 11" id="KW-0560">Oxidoreductase</keyword>
<evidence type="ECO:0000256" key="3">
    <source>
        <dbReference type="ARBA" id="ARBA00022617"/>
    </source>
</evidence>
<dbReference type="Proteomes" id="UP001227230">
    <property type="component" value="Chromosome 18"/>
</dbReference>
<evidence type="ECO:0000256" key="9">
    <source>
        <dbReference type="ARBA" id="ARBA00023033"/>
    </source>
</evidence>
<reference evidence="12 13" key="1">
    <citation type="journal article" date="2023" name="Hortic Res">
        <title>The complete reference genome for grapevine (Vitis vinifera L.) genetics and breeding.</title>
        <authorList>
            <person name="Shi X."/>
            <person name="Cao S."/>
            <person name="Wang X."/>
            <person name="Huang S."/>
            <person name="Wang Y."/>
            <person name="Liu Z."/>
            <person name="Liu W."/>
            <person name="Leng X."/>
            <person name="Peng Y."/>
            <person name="Wang N."/>
            <person name="Wang Y."/>
            <person name="Ma Z."/>
            <person name="Xu X."/>
            <person name="Zhang F."/>
            <person name="Xue H."/>
            <person name="Zhong H."/>
            <person name="Wang Y."/>
            <person name="Zhang K."/>
            <person name="Velt A."/>
            <person name="Avia K."/>
            <person name="Holtgrawe D."/>
            <person name="Grimplet J."/>
            <person name="Matus J.T."/>
            <person name="Ware D."/>
            <person name="Wu X."/>
            <person name="Wang H."/>
            <person name="Liu C."/>
            <person name="Fang Y."/>
            <person name="Rustenholz C."/>
            <person name="Cheng Z."/>
            <person name="Xiao H."/>
            <person name="Zhou Y."/>
        </authorList>
    </citation>
    <scope>NUCLEOTIDE SEQUENCE [LARGE SCALE GENOMIC DNA]</scope>
    <source>
        <strain evidence="13">cv. Pinot noir / PN40024</strain>
        <tissue evidence="12">Leaf</tissue>
    </source>
</reference>
<evidence type="ECO:0000313" key="12">
    <source>
        <dbReference type="EMBL" id="WKA11791.1"/>
    </source>
</evidence>
<name>A0ABY9DZC9_VITVI</name>
<evidence type="ECO:0000256" key="6">
    <source>
        <dbReference type="ARBA" id="ARBA00022989"/>
    </source>
</evidence>
<dbReference type="InterPro" id="IPR050665">
    <property type="entry name" value="Cytochrome_P450_Monooxygen"/>
</dbReference>
<dbReference type="InterPro" id="IPR001128">
    <property type="entry name" value="Cyt_P450"/>
</dbReference>
<keyword evidence="5 11" id="KW-0479">Metal-binding</keyword>
<keyword evidence="3 11" id="KW-0349">Heme</keyword>
<dbReference type="InterPro" id="IPR036396">
    <property type="entry name" value="Cyt_P450_sf"/>
</dbReference>
<keyword evidence="8 11" id="KW-0408">Iron</keyword>
<evidence type="ECO:0000313" key="13">
    <source>
        <dbReference type="Proteomes" id="UP001227230"/>
    </source>
</evidence>
<proteinExistence type="inferred from homology"/>